<comment type="caution">
    <text evidence="2">The sequence shown here is derived from an EMBL/GenBank/DDBJ whole genome shotgun (WGS) entry which is preliminary data.</text>
</comment>
<keyword evidence="3" id="KW-1185">Reference proteome</keyword>
<organism evidence="2 3">
    <name type="scientific">Arthrobotrys flagrans</name>
    <name type="common">Nematode-trapping fungus</name>
    <name type="synonym">Trichothecium flagrans</name>
    <dbReference type="NCBI Taxonomy" id="97331"/>
    <lineage>
        <taxon>Eukaryota</taxon>
        <taxon>Fungi</taxon>
        <taxon>Dikarya</taxon>
        <taxon>Ascomycota</taxon>
        <taxon>Pezizomycotina</taxon>
        <taxon>Orbiliomycetes</taxon>
        <taxon>Orbiliales</taxon>
        <taxon>Orbiliaceae</taxon>
        <taxon>Arthrobotrys</taxon>
    </lineage>
</organism>
<accession>A0A437A1L7</accession>
<dbReference type="RefSeq" id="XP_067490562.1">
    <property type="nucleotide sequence ID" value="XM_067632278.1"/>
</dbReference>
<proteinExistence type="predicted"/>
<dbReference type="GeneID" id="93585663"/>
<reference evidence="2 3" key="1">
    <citation type="submission" date="2019-01" db="EMBL/GenBank/DDBJ databases">
        <title>Intercellular communication is required for trap formation in the nematode-trapping fungus Duddingtonia flagrans.</title>
        <authorList>
            <person name="Youssar L."/>
            <person name="Wernet V."/>
            <person name="Hensel N."/>
            <person name="Hildebrandt H.-G."/>
            <person name="Fischer R."/>
        </authorList>
    </citation>
    <scope>NUCLEOTIDE SEQUENCE [LARGE SCALE GENOMIC DNA]</scope>
    <source>
        <strain evidence="2 3">CBS H-5679</strain>
    </source>
</reference>
<sequence length="173" mass="19034">MISVAPTTSREGSKSIPPSPAVKRHASTDPSAKSTRADDSPTTTSCSPAQNQTTQTFFDGTDFDGLVDFSLPQNIKDIFHGPRMFMSGDAALSFADAIPQNLGNKQNFTTCPAEIPGITMPLYNFSDLELDVSDSLLDQNLTTNTPSTFNMTFLKHDNLDPFKNLEDVWRKYF</sequence>
<dbReference type="Proteomes" id="UP000283090">
    <property type="component" value="Unassembled WGS sequence"/>
</dbReference>
<dbReference type="VEuPathDB" id="FungiDB:DFL_003352"/>
<feature type="compositionally biased region" description="Polar residues" evidence="1">
    <location>
        <begin position="1"/>
        <end position="10"/>
    </location>
</feature>
<evidence type="ECO:0000313" key="2">
    <source>
        <dbReference type="EMBL" id="RVD85018.1"/>
    </source>
</evidence>
<feature type="compositionally biased region" description="Polar residues" evidence="1">
    <location>
        <begin position="28"/>
        <end position="51"/>
    </location>
</feature>
<dbReference type="EMBL" id="SAEB01000006">
    <property type="protein sequence ID" value="RVD85018.1"/>
    <property type="molecule type" value="Genomic_DNA"/>
</dbReference>
<evidence type="ECO:0000256" key="1">
    <source>
        <dbReference type="SAM" id="MobiDB-lite"/>
    </source>
</evidence>
<name>A0A437A1L7_ARTFL</name>
<dbReference type="AlphaFoldDB" id="A0A437A1L7"/>
<feature type="region of interest" description="Disordered" evidence="1">
    <location>
        <begin position="1"/>
        <end position="57"/>
    </location>
</feature>
<evidence type="ECO:0000313" key="3">
    <source>
        <dbReference type="Proteomes" id="UP000283090"/>
    </source>
</evidence>
<protein>
    <submittedName>
        <fullName evidence="2">Uncharacterized protein</fullName>
    </submittedName>
</protein>
<gene>
    <name evidence="2" type="ORF">DFL_003352</name>
</gene>